<evidence type="ECO:0000313" key="4">
    <source>
        <dbReference type="Proteomes" id="UP000623129"/>
    </source>
</evidence>
<accession>A0A833QIA4</accession>
<dbReference type="InterPro" id="IPR050466">
    <property type="entry name" value="Carboxylest/Gibb_receptor"/>
</dbReference>
<protein>
    <submittedName>
        <fullName evidence="3">Tuliposide A-converting enzyme 2</fullName>
    </submittedName>
</protein>
<gene>
    <name evidence="3" type="ORF">FCM35_KLT14825</name>
</gene>
<dbReference type="EMBL" id="SWLB01000028">
    <property type="protein sequence ID" value="KAF3320691.1"/>
    <property type="molecule type" value="Genomic_DNA"/>
</dbReference>
<sequence length="177" mass="19549">MAMAVVLTRGWLIMLILAVCSWQVAGCSAGGLLRAGFDGLKPGVVVKGMVLILIFRAKSGSSLRWSFLTHNGQKNVEVWHFVYPGTSGLDDPISNPFVEGAPSVKNLVCKRVLVCVAEHDFLRDRGVWYCDKLKESEWDGGAELFELIGEGHGFHVMKPTCEKNAELQERVIAFLKE</sequence>
<keyword evidence="1" id="KW-0732">Signal</keyword>
<dbReference type="InterPro" id="IPR029058">
    <property type="entry name" value="AB_hydrolase_fold"/>
</dbReference>
<keyword evidence="4" id="KW-1185">Reference proteome</keyword>
<evidence type="ECO:0000256" key="1">
    <source>
        <dbReference type="SAM" id="SignalP"/>
    </source>
</evidence>
<dbReference type="PANTHER" id="PTHR23024">
    <property type="entry name" value="ARYLACETAMIDE DEACETYLASE"/>
    <property type="match status" value="1"/>
</dbReference>
<reference evidence="3" key="1">
    <citation type="submission" date="2020-01" db="EMBL/GenBank/DDBJ databases">
        <title>Genome sequence of Kobresia littledalei, the first chromosome-level genome in the family Cyperaceae.</title>
        <authorList>
            <person name="Qu G."/>
        </authorList>
    </citation>
    <scope>NUCLEOTIDE SEQUENCE</scope>
    <source>
        <strain evidence="3">C.B.Clarke</strain>
        <tissue evidence="3">Leaf</tissue>
    </source>
</reference>
<name>A0A833QIA4_9POAL</name>
<feature type="signal peptide" evidence="1">
    <location>
        <begin position="1"/>
        <end position="26"/>
    </location>
</feature>
<dbReference type="Proteomes" id="UP000623129">
    <property type="component" value="Unassembled WGS sequence"/>
</dbReference>
<organism evidence="3 4">
    <name type="scientific">Carex littledalei</name>
    <dbReference type="NCBI Taxonomy" id="544730"/>
    <lineage>
        <taxon>Eukaryota</taxon>
        <taxon>Viridiplantae</taxon>
        <taxon>Streptophyta</taxon>
        <taxon>Embryophyta</taxon>
        <taxon>Tracheophyta</taxon>
        <taxon>Spermatophyta</taxon>
        <taxon>Magnoliopsida</taxon>
        <taxon>Liliopsida</taxon>
        <taxon>Poales</taxon>
        <taxon>Cyperaceae</taxon>
        <taxon>Cyperoideae</taxon>
        <taxon>Cariceae</taxon>
        <taxon>Carex</taxon>
        <taxon>Carex subgen. Euthyceras</taxon>
    </lineage>
</organism>
<dbReference type="SUPFAM" id="SSF53474">
    <property type="entry name" value="alpha/beta-Hydrolases"/>
    <property type="match status" value="1"/>
</dbReference>
<evidence type="ECO:0000259" key="2">
    <source>
        <dbReference type="Pfam" id="PF07859"/>
    </source>
</evidence>
<feature type="domain" description="Alpha/beta hydrolase fold-3" evidence="2">
    <location>
        <begin position="24"/>
        <end position="155"/>
    </location>
</feature>
<dbReference type="Pfam" id="PF07859">
    <property type="entry name" value="Abhydrolase_3"/>
    <property type="match status" value="1"/>
</dbReference>
<dbReference type="OrthoDB" id="408631at2759"/>
<dbReference type="AlphaFoldDB" id="A0A833QIA4"/>
<proteinExistence type="predicted"/>
<dbReference type="Gene3D" id="3.40.50.1820">
    <property type="entry name" value="alpha/beta hydrolase"/>
    <property type="match status" value="1"/>
</dbReference>
<dbReference type="PANTHER" id="PTHR23024:SF458">
    <property type="entry name" value="ALPHA_BETA HYDROLASE FOLD-3 DOMAIN-CONTAINING PROTEIN"/>
    <property type="match status" value="1"/>
</dbReference>
<dbReference type="GO" id="GO:0016787">
    <property type="term" value="F:hydrolase activity"/>
    <property type="evidence" value="ECO:0007669"/>
    <property type="project" value="InterPro"/>
</dbReference>
<evidence type="ECO:0000313" key="3">
    <source>
        <dbReference type="EMBL" id="KAF3320691.1"/>
    </source>
</evidence>
<dbReference type="InterPro" id="IPR013094">
    <property type="entry name" value="AB_hydrolase_3"/>
</dbReference>
<feature type="chain" id="PRO_5032410719" evidence="1">
    <location>
        <begin position="27"/>
        <end position="177"/>
    </location>
</feature>
<comment type="caution">
    <text evidence="3">The sequence shown here is derived from an EMBL/GenBank/DDBJ whole genome shotgun (WGS) entry which is preliminary data.</text>
</comment>